<comment type="caution">
    <text evidence="3">The sequence shown here is derived from an EMBL/GenBank/DDBJ whole genome shotgun (WGS) entry which is preliminary data.</text>
</comment>
<evidence type="ECO:0000313" key="4">
    <source>
        <dbReference type="Proteomes" id="UP001217089"/>
    </source>
</evidence>
<dbReference type="SUPFAM" id="SSF50475">
    <property type="entry name" value="FMN-binding split barrel"/>
    <property type="match status" value="1"/>
</dbReference>
<dbReference type="InterPro" id="IPR050268">
    <property type="entry name" value="NADH-dep_flavin_reductase"/>
</dbReference>
<dbReference type="PANTHER" id="PTHR30466:SF1">
    <property type="entry name" value="FMN REDUCTASE (NADH) RUTF"/>
    <property type="match status" value="1"/>
</dbReference>
<keyword evidence="1" id="KW-0560">Oxidoreductase</keyword>
<gene>
    <name evidence="3" type="ORF">KUTeg_003286</name>
</gene>
<dbReference type="PANTHER" id="PTHR30466">
    <property type="entry name" value="FLAVIN REDUCTASE"/>
    <property type="match status" value="1"/>
</dbReference>
<dbReference type="EMBL" id="JARBDR010000214">
    <property type="protein sequence ID" value="KAJ8318195.1"/>
    <property type="molecule type" value="Genomic_DNA"/>
</dbReference>
<dbReference type="Pfam" id="PF01613">
    <property type="entry name" value="Flavin_Reduct"/>
    <property type="match status" value="1"/>
</dbReference>
<evidence type="ECO:0000256" key="1">
    <source>
        <dbReference type="ARBA" id="ARBA00023002"/>
    </source>
</evidence>
<name>A0ABQ9FR64_TEGGR</name>
<dbReference type="Proteomes" id="UP001217089">
    <property type="component" value="Unassembled WGS sequence"/>
</dbReference>
<dbReference type="InterPro" id="IPR012349">
    <property type="entry name" value="Split_barrel_FMN-bd"/>
</dbReference>
<sequence>MHVYKRCVIARESDAAKVKDKNDIEESNLKNKFKHLMRKVPQTVVVVTTAEYDILHNMWHKRGMTCTSFTSVSFTPPIISFCIKNPSQMHEILLRTQHFAVHVLGKNQGTPLIHGCSALMQCKAHSVNMVGDHHVWYGRVIDADINEEPVDPLLYFVRSFRSVGDEIFIQAFEDATLPYEDWTHKAHLRMAWTYITEHGKEGATPHIKEGIKRFNEQNKDKVCKTRFEATSKLIIDKL</sequence>
<dbReference type="SMART" id="SM00903">
    <property type="entry name" value="Flavin_Reduct"/>
    <property type="match status" value="1"/>
</dbReference>
<evidence type="ECO:0000313" key="3">
    <source>
        <dbReference type="EMBL" id="KAJ8318195.1"/>
    </source>
</evidence>
<keyword evidence="4" id="KW-1185">Reference proteome</keyword>
<accession>A0ABQ9FR64</accession>
<feature type="domain" description="Flavin reductase like" evidence="2">
    <location>
        <begin position="37"/>
        <end position="162"/>
    </location>
</feature>
<dbReference type="InterPro" id="IPR002563">
    <property type="entry name" value="Flavin_Rdtase-like_dom"/>
</dbReference>
<reference evidence="3 4" key="1">
    <citation type="submission" date="2022-12" db="EMBL/GenBank/DDBJ databases">
        <title>Chromosome-level genome of Tegillarca granosa.</title>
        <authorList>
            <person name="Kim J."/>
        </authorList>
    </citation>
    <scope>NUCLEOTIDE SEQUENCE [LARGE SCALE GENOMIC DNA]</scope>
    <source>
        <strain evidence="3">Teg-2019</strain>
        <tissue evidence="3">Adductor muscle</tissue>
    </source>
</reference>
<protein>
    <recommendedName>
        <fullName evidence="2">Flavin reductase like domain-containing protein</fullName>
    </recommendedName>
</protein>
<proteinExistence type="predicted"/>
<dbReference type="Gene3D" id="2.30.110.10">
    <property type="entry name" value="Electron Transport, Fmn-binding Protein, Chain A"/>
    <property type="match status" value="2"/>
</dbReference>
<organism evidence="3 4">
    <name type="scientific">Tegillarca granosa</name>
    <name type="common">Malaysian cockle</name>
    <name type="synonym">Anadara granosa</name>
    <dbReference type="NCBI Taxonomy" id="220873"/>
    <lineage>
        <taxon>Eukaryota</taxon>
        <taxon>Metazoa</taxon>
        <taxon>Spiralia</taxon>
        <taxon>Lophotrochozoa</taxon>
        <taxon>Mollusca</taxon>
        <taxon>Bivalvia</taxon>
        <taxon>Autobranchia</taxon>
        <taxon>Pteriomorphia</taxon>
        <taxon>Arcoida</taxon>
        <taxon>Arcoidea</taxon>
        <taxon>Arcidae</taxon>
        <taxon>Tegillarca</taxon>
    </lineage>
</organism>
<evidence type="ECO:0000259" key="2">
    <source>
        <dbReference type="SMART" id="SM00903"/>
    </source>
</evidence>